<dbReference type="RefSeq" id="WP_007985286.1">
    <property type="nucleotide sequence ID" value="NZ_BAEM01000009.1"/>
</dbReference>
<comment type="caution">
    <text evidence="1">The sequence shown here is derived from an EMBL/GenBank/DDBJ whole genome shotgun (WGS) entry which is preliminary data.</text>
</comment>
<organism evidence="1 2">
    <name type="scientific">Paraglaciecola chathamensis S18K6</name>
    <dbReference type="NCBI Taxonomy" id="1127672"/>
    <lineage>
        <taxon>Bacteria</taxon>
        <taxon>Pseudomonadati</taxon>
        <taxon>Pseudomonadota</taxon>
        <taxon>Gammaproteobacteria</taxon>
        <taxon>Alteromonadales</taxon>
        <taxon>Alteromonadaceae</taxon>
        <taxon>Paraglaciecola</taxon>
    </lineage>
</organism>
<reference evidence="1 2" key="1">
    <citation type="journal article" date="2017" name="Antonie Van Leeuwenhoek">
        <title>Rhizobium rhizosphaerae sp. nov., a novel species isolated from rice rhizosphere.</title>
        <authorList>
            <person name="Zhao J.J."/>
            <person name="Zhang J."/>
            <person name="Zhang R.J."/>
            <person name="Zhang C.W."/>
            <person name="Yin H.Q."/>
            <person name="Zhang X.X."/>
        </authorList>
    </citation>
    <scope>NUCLEOTIDE SEQUENCE [LARGE SCALE GENOMIC DNA]</scope>
    <source>
        <strain evidence="1 2">S18K6</strain>
    </source>
</reference>
<accession>A0AAV3UUP7</accession>
<proteinExistence type="predicted"/>
<evidence type="ECO:0000313" key="2">
    <source>
        <dbReference type="Proteomes" id="UP000006320"/>
    </source>
</evidence>
<dbReference type="EMBL" id="BAEM01000009">
    <property type="protein sequence ID" value="GAC08795.1"/>
    <property type="molecule type" value="Genomic_DNA"/>
</dbReference>
<dbReference type="Proteomes" id="UP000006320">
    <property type="component" value="Unassembled WGS sequence"/>
</dbReference>
<dbReference type="AlphaFoldDB" id="A0AAV3UUP7"/>
<sequence length="52" mass="6036">MSASLVLSTRVDKDREQIKRWGFGRKFNTQYDELQVNATLHFTLTGCFTLVI</sequence>
<name>A0AAV3UUP7_9ALTE</name>
<gene>
    <name evidence="1" type="ORF">GCHA_0832</name>
</gene>
<protein>
    <submittedName>
        <fullName evidence="1">Uncharacterized protein</fullName>
    </submittedName>
</protein>
<evidence type="ECO:0000313" key="1">
    <source>
        <dbReference type="EMBL" id="GAC08795.1"/>
    </source>
</evidence>